<dbReference type="RefSeq" id="WP_256551139.1">
    <property type="nucleotide sequence ID" value="NZ_CP101751.1"/>
</dbReference>
<dbReference type="Proteomes" id="UP001059844">
    <property type="component" value="Chromosome"/>
</dbReference>
<evidence type="ECO:0000313" key="3">
    <source>
        <dbReference type="Proteomes" id="UP001059844"/>
    </source>
</evidence>
<accession>A0ABY5IRP0</accession>
<organism evidence="2 3">
    <name type="scientific">Flavobacterium cerinum</name>
    <dbReference type="NCBI Taxonomy" id="2502784"/>
    <lineage>
        <taxon>Bacteria</taxon>
        <taxon>Pseudomonadati</taxon>
        <taxon>Bacteroidota</taxon>
        <taxon>Flavobacteriia</taxon>
        <taxon>Flavobacteriales</taxon>
        <taxon>Flavobacteriaceae</taxon>
        <taxon>Flavobacterium</taxon>
    </lineage>
</organism>
<gene>
    <name evidence="2" type="ORF">NOX80_17705</name>
</gene>
<evidence type="ECO:0000313" key="2">
    <source>
        <dbReference type="EMBL" id="UUC45444.1"/>
    </source>
</evidence>
<protein>
    <submittedName>
        <fullName evidence="2">CpXC domain-containing protein</fullName>
    </submittedName>
</protein>
<dbReference type="EMBL" id="CP101751">
    <property type="protein sequence ID" value="UUC45444.1"/>
    <property type="molecule type" value="Genomic_DNA"/>
</dbReference>
<name>A0ABY5IRP0_9FLAO</name>
<dbReference type="Pfam" id="PF14353">
    <property type="entry name" value="CpXC"/>
    <property type="match status" value="1"/>
</dbReference>
<dbReference type="InterPro" id="IPR025682">
    <property type="entry name" value="CpXC_dom"/>
</dbReference>
<keyword evidence="3" id="KW-1185">Reference proteome</keyword>
<feature type="domain" description="CpXC" evidence="1">
    <location>
        <begin position="10"/>
        <end position="130"/>
    </location>
</feature>
<evidence type="ECO:0000259" key="1">
    <source>
        <dbReference type="Pfam" id="PF14353"/>
    </source>
</evidence>
<proteinExistence type="predicted"/>
<reference evidence="2" key="1">
    <citation type="submission" date="2022-07" db="EMBL/GenBank/DDBJ databases">
        <title>Isolation, identification, and degradation of a PFOSA degrading strain from sewage treatment plant.</title>
        <authorList>
            <person name="Zhang L."/>
            <person name="Huo Y."/>
        </authorList>
    </citation>
    <scope>NUCLEOTIDE SEQUENCE</scope>
    <source>
        <strain evidence="2">C1</strain>
    </source>
</reference>
<sequence>MSLNHKTRQNCPHCDSEQELNYYQSVNVTLNPELKREVLLGKLNRSTCTNCQKEINIISGFLYHDMTQKIMLELALADDETVDQKEQESKNRMMDELIEKGYIYRKVKEYSRLVEKIYIFDNQLNDLVIEQAAVRMKAILDESSKEVAGIEPNLDFKVYFKKTENNEITFFCYIHPSEMMEMKYDIKNLTLEEKNNLYNPDILRK</sequence>